<dbReference type="Proteomes" id="UP000246077">
    <property type="component" value="Unassembled WGS sequence"/>
</dbReference>
<name>A0A317E594_9PROT</name>
<dbReference type="EMBL" id="QGLF01000002">
    <property type="protein sequence ID" value="PWR21524.1"/>
    <property type="molecule type" value="Genomic_DNA"/>
</dbReference>
<evidence type="ECO:0000313" key="2">
    <source>
        <dbReference type="EMBL" id="PWR21524.1"/>
    </source>
</evidence>
<evidence type="ECO:0000256" key="1">
    <source>
        <dbReference type="ARBA" id="ARBA00009981"/>
    </source>
</evidence>
<proteinExistence type="inferred from homology"/>
<keyword evidence="3" id="KW-1185">Reference proteome</keyword>
<gene>
    <name evidence="2" type="ORF">DKG75_05810</name>
</gene>
<evidence type="ECO:0008006" key="4">
    <source>
        <dbReference type="Google" id="ProtNLM"/>
    </source>
</evidence>
<accession>A0A317E594</accession>
<sequence>MPVAAWPRYNRSTIFNDEAPMREFSEAEWRNDPATVASEADHAPVILLNDGQPRHILMTIERYRRMQRHDPRRAYRTHEAPPEITAEFLTAIDAFLGDEAQPEADDNQA</sequence>
<dbReference type="InterPro" id="IPR036165">
    <property type="entry name" value="YefM-like_sf"/>
</dbReference>
<evidence type="ECO:0000313" key="3">
    <source>
        <dbReference type="Proteomes" id="UP000246077"/>
    </source>
</evidence>
<organism evidence="2 3">
    <name type="scientific">Zavarzinia compransoris</name>
    <dbReference type="NCBI Taxonomy" id="1264899"/>
    <lineage>
        <taxon>Bacteria</taxon>
        <taxon>Pseudomonadati</taxon>
        <taxon>Pseudomonadota</taxon>
        <taxon>Alphaproteobacteria</taxon>
        <taxon>Rhodospirillales</taxon>
        <taxon>Zavarziniaceae</taxon>
        <taxon>Zavarzinia</taxon>
    </lineage>
</organism>
<protein>
    <recommendedName>
        <fullName evidence="4">Prevent-host-death protein</fullName>
    </recommendedName>
</protein>
<dbReference type="AlphaFoldDB" id="A0A317E594"/>
<dbReference type="SUPFAM" id="SSF143120">
    <property type="entry name" value="YefM-like"/>
    <property type="match status" value="1"/>
</dbReference>
<reference evidence="3" key="1">
    <citation type="submission" date="2018-05" db="EMBL/GenBank/DDBJ databases">
        <title>Zavarzinia sp. HR-AS.</title>
        <authorList>
            <person name="Lee Y."/>
            <person name="Jeon C.O."/>
        </authorList>
    </citation>
    <scope>NUCLEOTIDE SEQUENCE [LARGE SCALE GENOMIC DNA]</scope>
    <source>
        <strain evidence="3">DSM 1231</strain>
    </source>
</reference>
<comment type="caution">
    <text evidence="2">The sequence shown here is derived from an EMBL/GenBank/DDBJ whole genome shotgun (WGS) entry which is preliminary data.</text>
</comment>
<comment type="similarity">
    <text evidence="1">Belongs to the phD/YefM antitoxin family.</text>
</comment>